<keyword evidence="1" id="KW-0539">Nucleus</keyword>
<organism evidence="3 4">
    <name type="scientific">Oidiodendron maius (strain Zn)</name>
    <dbReference type="NCBI Taxonomy" id="913774"/>
    <lineage>
        <taxon>Eukaryota</taxon>
        <taxon>Fungi</taxon>
        <taxon>Dikarya</taxon>
        <taxon>Ascomycota</taxon>
        <taxon>Pezizomycotina</taxon>
        <taxon>Leotiomycetes</taxon>
        <taxon>Leotiomycetes incertae sedis</taxon>
        <taxon>Myxotrichaceae</taxon>
        <taxon>Oidiodendron</taxon>
    </lineage>
</organism>
<dbReference type="Gene3D" id="4.10.240.10">
    <property type="entry name" value="Zn(2)-C6 fungal-type DNA-binding domain"/>
    <property type="match status" value="1"/>
</dbReference>
<dbReference type="PANTHER" id="PTHR47784">
    <property type="entry name" value="STEROL UPTAKE CONTROL PROTEIN 2"/>
    <property type="match status" value="1"/>
</dbReference>
<accession>A0A0C3HAS7</accession>
<dbReference type="Pfam" id="PF00172">
    <property type="entry name" value="Zn_clus"/>
    <property type="match status" value="1"/>
</dbReference>
<dbReference type="OrthoDB" id="3546279at2759"/>
<dbReference type="GO" id="GO:0001228">
    <property type="term" value="F:DNA-binding transcription activator activity, RNA polymerase II-specific"/>
    <property type="evidence" value="ECO:0007669"/>
    <property type="project" value="TreeGrafter"/>
</dbReference>
<dbReference type="InParanoid" id="A0A0C3HAS7"/>
<evidence type="ECO:0000259" key="2">
    <source>
        <dbReference type="Pfam" id="PF00172"/>
    </source>
</evidence>
<dbReference type="InterPro" id="IPR053157">
    <property type="entry name" value="Sterol_Uptake_Regulator"/>
</dbReference>
<sequence>MSLSGYLTTLTQALTDLQCNEVHPVCGGCQRHGVQCVYTSPTLKTPIGHEVKNASKNAPEKVANKLAVEYPESAQRRLLELRLLTQWVTKSAFTFPGSDEKDYREGMLLGVPKSALESPAWLNIVLAFSAIHIAKTSSSPTEQREFMDVFHKYLDLGLQEHRRDVDNLCREKANAVCMTSSLVRNCMQAMFQDRDLVPYSPPAQYLHMSNGSGDVFKTAWDWVSEDKTCLAWRLGTTGPDLSDLKELFGEKKRKGFSHLLHRSPADLKFEPWDSETQSAYELTLSFIGGIQIAVDDGERPEHTFRRIIAFPMFIPKRFIELVDERQPRALVFLAHYFSFLSRLRGIWWVGDAGRREIGAIQEALESPWVEQLDWPLKKMEEVWNIRPWEYF</sequence>
<gene>
    <name evidence="3" type="ORF">OIDMADRAFT_180913</name>
</gene>
<proteinExistence type="predicted"/>
<dbReference type="EMBL" id="KN832878">
    <property type="protein sequence ID" value="KIM99461.1"/>
    <property type="molecule type" value="Genomic_DNA"/>
</dbReference>
<dbReference type="InterPro" id="IPR036864">
    <property type="entry name" value="Zn2-C6_fun-type_DNA-bd_sf"/>
</dbReference>
<dbReference type="GO" id="GO:0008270">
    <property type="term" value="F:zinc ion binding"/>
    <property type="evidence" value="ECO:0007669"/>
    <property type="project" value="InterPro"/>
</dbReference>
<keyword evidence="4" id="KW-1185">Reference proteome</keyword>
<reference evidence="3 4" key="1">
    <citation type="submission" date="2014-04" db="EMBL/GenBank/DDBJ databases">
        <authorList>
            <consortium name="DOE Joint Genome Institute"/>
            <person name="Kuo A."/>
            <person name="Martino E."/>
            <person name="Perotto S."/>
            <person name="Kohler A."/>
            <person name="Nagy L.G."/>
            <person name="Floudas D."/>
            <person name="Copeland A."/>
            <person name="Barry K.W."/>
            <person name="Cichocki N."/>
            <person name="Veneault-Fourrey C."/>
            <person name="LaButti K."/>
            <person name="Lindquist E.A."/>
            <person name="Lipzen A."/>
            <person name="Lundell T."/>
            <person name="Morin E."/>
            <person name="Murat C."/>
            <person name="Sun H."/>
            <person name="Tunlid A."/>
            <person name="Henrissat B."/>
            <person name="Grigoriev I.V."/>
            <person name="Hibbett D.S."/>
            <person name="Martin F."/>
            <person name="Nordberg H.P."/>
            <person name="Cantor M.N."/>
            <person name="Hua S.X."/>
        </authorList>
    </citation>
    <scope>NUCLEOTIDE SEQUENCE [LARGE SCALE GENOMIC DNA]</scope>
    <source>
        <strain evidence="3 4">Zn</strain>
    </source>
</reference>
<protein>
    <recommendedName>
        <fullName evidence="2">Zn(2)-C6 fungal-type domain-containing protein</fullName>
    </recommendedName>
</protein>
<evidence type="ECO:0000313" key="4">
    <source>
        <dbReference type="Proteomes" id="UP000054321"/>
    </source>
</evidence>
<name>A0A0C3HAS7_OIDMZ</name>
<reference evidence="4" key="2">
    <citation type="submission" date="2015-01" db="EMBL/GenBank/DDBJ databases">
        <title>Evolutionary Origins and Diversification of the Mycorrhizal Mutualists.</title>
        <authorList>
            <consortium name="DOE Joint Genome Institute"/>
            <consortium name="Mycorrhizal Genomics Consortium"/>
            <person name="Kohler A."/>
            <person name="Kuo A."/>
            <person name="Nagy L.G."/>
            <person name="Floudas D."/>
            <person name="Copeland A."/>
            <person name="Barry K.W."/>
            <person name="Cichocki N."/>
            <person name="Veneault-Fourrey C."/>
            <person name="LaButti K."/>
            <person name="Lindquist E.A."/>
            <person name="Lipzen A."/>
            <person name="Lundell T."/>
            <person name="Morin E."/>
            <person name="Murat C."/>
            <person name="Riley R."/>
            <person name="Ohm R."/>
            <person name="Sun H."/>
            <person name="Tunlid A."/>
            <person name="Henrissat B."/>
            <person name="Grigoriev I.V."/>
            <person name="Hibbett D.S."/>
            <person name="Martin F."/>
        </authorList>
    </citation>
    <scope>NUCLEOTIDE SEQUENCE [LARGE SCALE GENOMIC DNA]</scope>
    <source>
        <strain evidence="4">Zn</strain>
    </source>
</reference>
<evidence type="ECO:0000313" key="3">
    <source>
        <dbReference type="EMBL" id="KIM99461.1"/>
    </source>
</evidence>
<dbReference type="AlphaFoldDB" id="A0A0C3HAS7"/>
<dbReference type="CDD" id="cd00067">
    <property type="entry name" value="GAL4"/>
    <property type="match status" value="1"/>
</dbReference>
<dbReference type="HOGENOM" id="CLU_024934_6_0_1"/>
<dbReference type="Proteomes" id="UP000054321">
    <property type="component" value="Unassembled WGS sequence"/>
</dbReference>
<dbReference type="InterPro" id="IPR001138">
    <property type="entry name" value="Zn2Cys6_DnaBD"/>
</dbReference>
<evidence type="ECO:0000256" key="1">
    <source>
        <dbReference type="ARBA" id="ARBA00023242"/>
    </source>
</evidence>
<dbReference type="PANTHER" id="PTHR47784:SF5">
    <property type="entry name" value="STEROL UPTAKE CONTROL PROTEIN 2"/>
    <property type="match status" value="1"/>
</dbReference>
<feature type="domain" description="Zn(2)-C6 fungal-type" evidence="2">
    <location>
        <begin position="18"/>
        <end position="44"/>
    </location>
</feature>
<dbReference type="SUPFAM" id="SSF57701">
    <property type="entry name" value="Zn2/Cys6 DNA-binding domain"/>
    <property type="match status" value="1"/>
</dbReference>
<dbReference type="STRING" id="913774.A0A0C3HAS7"/>